<dbReference type="Pfam" id="PF04748">
    <property type="entry name" value="Polysacc_deac_2"/>
    <property type="match status" value="1"/>
</dbReference>
<dbReference type="InterPro" id="IPR006837">
    <property type="entry name" value="Divergent_DAC"/>
</dbReference>
<sequence>MLRKQEPQFAFTLAGISVSIRMQNEQESPNRKGILAMTTFRKSSVIALAALLLLPSWAGASAPQAQQQRGGQQAAAQSRVAVVIDDFGNKMKGTEEMFKLPVPVTAAVMPFMPTSRQDAEQAHKLGLDVIVHMPMEPNQGKPEWLGPGAIRASMSDAEVRQAVEKAIAEVPHAVGMNNHMGSKITADERIMRVVLAVCKEKGLFFLDSRTTFKTVIPRVGAELGVPVLSNDIFLDDVYTASHVSGQIVKLRKLAREKNDCITIGHVGVPGLITSAAVRSAAASMPQSRFVRLTELLPASAEEKLVLPHA</sequence>
<protein>
    <submittedName>
        <fullName evidence="1">Putative divergent polysaccharide deacetylase</fullName>
    </submittedName>
</protein>
<accession>A0A2N5N534</accession>
<dbReference type="Proteomes" id="UP000234789">
    <property type="component" value="Unassembled WGS sequence"/>
</dbReference>
<reference evidence="1 2" key="1">
    <citation type="submission" date="2017-05" db="EMBL/GenBank/DDBJ databases">
        <title>Functional genome analysis of Paenibacillus pasadenensis strain R16: insights on endophytic life style and antifungal activity.</title>
        <authorList>
            <person name="Passera A."/>
            <person name="Marcolungo L."/>
            <person name="Casati P."/>
            <person name="Brasca M."/>
            <person name="Quaglino F."/>
            <person name="Delledonne M."/>
        </authorList>
    </citation>
    <scope>NUCLEOTIDE SEQUENCE [LARGE SCALE GENOMIC DNA]</scope>
    <source>
        <strain evidence="1 2">R16</strain>
    </source>
</reference>
<proteinExistence type="predicted"/>
<dbReference type="PANTHER" id="PTHR30105">
    <property type="entry name" value="UNCHARACTERIZED YIBQ-RELATED"/>
    <property type="match status" value="1"/>
</dbReference>
<dbReference type="EMBL" id="NFEZ01000004">
    <property type="protein sequence ID" value="PLT45447.1"/>
    <property type="molecule type" value="Genomic_DNA"/>
</dbReference>
<dbReference type="InterPro" id="IPR011330">
    <property type="entry name" value="Glyco_hydro/deAcase_b/a-brl"/>
</dbReference>
<dbReference type="PANTHER" id="PTHR30105:SF2">
    <property type="entry name" value="DIVERGENT POLYSACCHARIDE DEACETYLASE SUPERFAMILY"/>
    <property type="match status" value="1"/>
</dbReference>
<dbReference type="GO" id="GO:0005975">
    <property type="term" value="P:carbohydrate metabolic process"/>
    <property type="evidence" value="ECO:0007669"/>
    <property type="project" value="InterPro"/>
</dbReference>
<dbReference type="Gene3D" id="3.20.20.370">
    <property type="entry name" value="Glycoside hydrolase/deacetylase"/>
    <property type="match status" value="1"/>
</dbReference>
<organism evidence="1 2">
    <name type="scientific">Paenibacillus pasadenensis</name>
    <dbReference type="NCBI Taxonomy" id="217090"/>
    <lineage>
        <taxon>Bacteria</taxon>
        <taxon>Bacillati</taxon>
        <taxon>Bacillota</taxon>
        <taxon>Bacilli</taxon>
        <taxon>Bacillales</taxon>
        <taxon>Paenibacillaceae</taxon>
        <taxon>Paenibacillus</taxon>
    </lineage>
</organism>
<dbReference type="AlphaFoldDB" id="A0A2N5N534"/>
<comment type="caution">
    <text evidence="1">The sequence shown here is derived from an EMBL/GenBank/DDBJ whole genome shotgun (WGS) entry which is preliminary data.</text>
</comment>
<gene>
    <name evidence="1" type="ORF">B8V81_3878</name>
</gene>
<keyword evidence="2" id="KW-1185">Reference proteome</keyword>
<evidence type="ECO:0000313" key="2">
    <source>
        <dbReference type="Proteomes" id="UP000234789"/>
    </source>
</evidence>
<dbReference type="CDD" id="cd10936">
    <property type="entry name" value="CE4_DAC2"/>
    <property type="match status" value="1"/>
</dbReference>
<evidence type="ECO:0000313" key="1">
    <source>
        <dbReference type="EMBL" id="PLT45447.1"/>
    </source>
</evidence>
<name>A0A2N5N534_9BACL</name>
<dbReference type="SUPFAM" id="SSF88713">
    <property type="entry name" value="Glycoside hydrolase/deacetylase"/>
    <property type="match status" value="1"/>
</dbReference>